<keyword evidence="2" id="KW-0813">Transport</keyword>
<evidence type="ECO:0000256" key="5">
    <source>
        <dbReference type="ARBA" id="ARBA00022683"/>
    </source>
</evidence>
<protein>
    <submittedName>
        <fullName evidence="7">PTS mannose/fructose/sorbose family IIA subunit</fullName>
    </submittedName>
</protein>
<evidence type="ECO:0000256" key="2">
    <source>
        <dbReference type="ARBA" id="ARBA00022448"/>
    </source>
</evidence>
<evidence type="ECO:0000256" key="3">
    <source>
        <dbReference type="ARBA" id="ARBA00022490"/>
    </source>
</evidence>
<evidence type="ECO:0000256" key="4">
    <source>
        <dbReference type="ARBA" id="ARBA00022597"/>
    </source>
</evidence>
<dbReference type="PANTHER" id="PTHR33799:SF1">
    <property type="entry name" value="PTS SYSTEM MANNOSE-SPECIFIC EIIAB COMPONENT-RELATED"/>
    <property type="match status" value="1"/>
</dbReference>
<keyword evidence="5" id="KW-0598">Phosphotransferase system</keyword>
<dbReference type="PROSITE" id="PS51096">
    <property type="entry name" value="PTS_EIIA_TYPE_4"/>
    <property type="match status" value="1"/>
</dbReference>
<comment type="subcellular location">
    <subcellularLocation>
        <location evidence="1">Cytoplasm</location>
    </subcellularLocation>
</comment>
<evidence type="ECO:0000313" key="8">
    <source>
        <dbReference type="Proteomes" id="UP000774130"/>
    </source>
</evidence>
<keyword evidence="3" id="KW-0963">Cytoplasm</keyword>
<sequence>MIGIIVATHDHFGKELLKTAESIVGTQEDVITISVAPGTIGMKEHFVELGEETLERNDELLWLVDIFGGTPFRYVSQCVVDDERQHLVTGVNLPMLMEALMNRKKTGSELAELLVSDSQTGIRKM</sequence>
<organism evidence="7 8">
    <name type="scientific">Enterococcus alishanensis</name>
    <dbReference type="NCBI Taxonomy" id="1303817"/>
    <lineage>
        <taxon>Bacteria</taxon>
        <taxon>Bacillati</taxon>
        <taxon>Bacillota</taxon>
        <taxon>Bacilli</taxon>
        <taxon>Lactobacillales</taxon>
        <taxon>Enterococcaceae</taxon>
        <taxon>Enterococcus</taxon>
    </lineage>
</organism>
<proteinExistence type="predicted"/>
<accession>A0ABS6TGR3</accession>
<evidence type="ECO:0000259" key="6">
    <source>
        <dbReference type="PROSITE" id="PS51096"/>
    </source>
</evidence>
<comment type="caution">
    <text evidence="7">The sequence shown here is derived from an EMBL/GenBank/DDBJ whole genome shotgun (WGS) entry which is preliminary data.</text>
</comment>
<keyword evidence="8" id="KW-1185">Reference proteome</keyword>
<reference evidence="7 8" key="1">
    <citation type="submission" date="2021-06" db="EMBL/GenBank/DDBJ databases">
        <title>Enterococcus alishanensis sp. nov., a novel lactic acid bacterium isolated from fresh coffee beans.</title>
        <authorList>
            <person name="Chen Y.-S."/>
        </authorList>
    </citation>
    <scope>NUCLEOTIDE SEQUENCE [LARGE SCALE GENOMIC DNA]</scope>
    <source>
        <strain evidence="7 8">ALS3</strain>
    </source>
</reference>
<dbReference type="Pfam" id="PF03610">
    <property type="entry name" value="EIIA-man"/>
    <property type="match status" value="1"/>
</dbReference>
<feature type="domain" description="PTS EIIA type-4" evidence="6">
    <location>
        <begin position="1"/>
        <end position="125"/>
    </location>
</feature>
<keyword evidence="4" id="KW-0762">Sugar transport</keyword>
<dbReference type="RefSeq" id="WP_218327363.1">
    <property type="nucleotide sequence ID" value="NZ_JAHUZB010000008.1"/>
</dbReference>
<dbReference type="Proteomes" id="UP000774130">
    <property type="component" value="Unassembled WGS sequence"/>
</dbReference>
<name>A0ABS6TGR3_9ENTE</name>
<dbReference type="InterPro" id="IPR004701">
    <property type="entry name" value="PTS_EIIA_man-typ"/>
</dbReference>
<dbReference type="InterPro" id="IPR051471">
    <property type="entry name" value="Bacterial_PTS_sugar_comp"/>
</dbReference>
<dbReference type="InterPro" id="IPR033887">
    <property type="entry name" value="PTS_IIA_man"/>
</dbReference>
<dbReference type="PANTHER" id="PTHR33799">
    <property type="entry name" value="PTS PERMEASE-RELATED-RELATED"/>
    <property type="match status" value="1"/>
</dbReference>
<dbReference type="CDD" id="cd00006">
    <property type="entry name" value="PTS_IIA_man"/>
    <property type="match status" value="1"/>
</dbReference>
<evidence type="ECO:0000256" key="1">
    <source>
        <dbReference type="ARBA" id="ARBA00004496"/>
    </source>
</evidence>
<dbReference type="EMBL" id="JAHUZB010000008">
    <property type="protein sequence ID" value="MBV7392149.1"/>
    <property type="molecule type" value="Genomic_DNA"/>
</dbReference>
<evidence type="ECO:0000313" key="7">
    <source>
        <dbReference type="EMBL" id="MBV7392149.1"/>
    </source>
</evidence>
<gene>
    <name evidence="7" type="ORF">KUA55_15810</name>
</gene>